<proteinExistence type="predicted"/>
<gene>
    <name evidence="6" type="ORF">RM572_18205</name>
</gene>
<evidence type="ECO:0000256" key="2">
    <source>
        <dbReference type="ARBA" id="ARBA00023157"/>
    </source>
</evidence>
<comment type="caution">
    <text evidence="6">The sequence shown here is derived from an EMBL/GenBank/DDBJ whole genome shotgun (WGS) entry which is preliminary data.</text>
</comment>
<dbReference type="Proteomes" id="UP001183414">
    <property type="component" value="Unassembled WGS sequence"/>
</dbReference>
<dbReference type="PANTHER" id="PTHR46943:SF1">
    <property type="entry name" value="PENTRAXIN-RELATED PROTEIN PTX3"/>
    <property type="match status" value="1"/>
</dbReference>
<keyword evidence="2" id="KW-1015">Disulfide bond</keyword>
<feature type="chain" id="PRO_5047336712" evidence="4">
    <location>
        <begin position="21"/>
        <end position="1207"/>
    </location>
</feature>
<evidence type="ECO:0000256" key="1">
    <source>
        <dbReference type="ARBA" id="ARBA00022729"/>
    </source>
</evidence>
<keyword evidence="7" id="KW-1185">Reference proteome</keyword>
<dbReference type="RefSeq" id="WP_311674414.1">
    <property type="nucleotide sequence ID" value="NZ_JAVREQ010000016.1"/>
</dbReference>
<feature type="domain" description="LamG-like jellyroll fold" evidence="5">
    <location>
        <begin position="1043"/>
        <end position="1188"/>
    </location>
</feature>
<dbReference type="EMBL" id="JAVREQ010000016">
    <property type="protein sequence ID" value="MDT0380688.1"/>
    <property type="molecule type" value="Genomic_DNA"/>
</dbReference>
<sequence>MTIGTLTALLAAGLTGTSTAAAPHSPDAGRVAQTGKEGGASTAPTEALARAAAARSEEPVEVLSLRGPRSETYANPNGTFTLKEYVRPIRVRQGGAWKSVDPTLGERPNGRLTPEATLADMSFSGGGDQTFATLTKNGKVLSYEWPAELPAPVVEGATATYPAVFDGVDLVVTAESDGFSHVLVVKSAEAASNPQLASIDLGVTTEGLDLGIDASGGLAATDASAGGKVFEAPQPVMWDSSGAAQPAARKSAAAAAVNGPGEGANVGDVDLDLADGKLTLTPDADLLKGPDTTYPVVIDPVNKTYTRTGWTWVSSHHSGLEGWKFSNDESEGLPGKGLGRCPADISARCASSNDVQRQFYALPTGALEGKNIVKAEFTITLVHTYNSTARGVQLHRVNSSGGSAISSRTNWSNQPSSKDYLTTKEPTNTTGSCTSKNQNVRFGVTGTIRTAASKGWDRTTFGLRASSEGSYASWKRFCNNAALEVEYNRPPYQPKMSELTMSPGGECTYGEAEEHYADEVPTLSAVVWDPDHGDAGGSTEQLRAQFEVFWTNTDGTEESHTVTTDYKQSNSSSDRPHSGYERFRWTVGDDIPGDGTGSFTIPENVVIGWWVRGGDKNAWGPWSYAGSATRCQFLYDATAPEAPAVTSTEYPDDDTWHRGVGDYGTFSFHTPGTDIASYRYQFTGESWKTATPPEPGRPATVRWMPRTDAAYNLIVQAVDTAGNTRQTPNAHTFLVDAGRPPVGSWALADAEGSTQAAGEDGAGPAEAGTGVTFGVDGPHGSVRTAARLDGTAEGYLDTGQHLVDTDQTFSVGAWVKLPEVPTSSMALVSQDGSAYSGFTLGFDGDSRRWSFLAPDLEIGTMISWEVLGPRPVAGEWTHLVGVYDRDDGADPGSMRMYVNGHLVEGDVQERATTWNATGDLQIGRALEPRGYTDHLKSTVADVAVFDRVLTEAETAGLGGLPPGQLAYWNMDQAADTVVPELGGGTGLDLHGDASVYLPDETCDPGTDPTCQPVAQPLWGDGHLDLSGADGYVSRGPGLLASKASFTITARARLTSPDATEDQTVLALPGSSRAAALVRYDADRAIWELEVTESDTAGAPSASVPATGSEPSAAEAGDHLALVHDALFARVQLYVNGELAAEVSDWRYDWDFSAAALHIGRAGAGPTGTEHFSGALDEVRVFEGAFDQHLAAAVLMLQSGENLGTEVT</sequence>
<evidence type="ECO:0000259" key="5">
    <source>
        <dbReference type="SMART" id="SM00560"/>
    </source>
</evidence>
<dbReference type="Gene3D" id="2.60.120.200">
    <property type="match status" value="2"/>
</dbReference>
<dbReference type="InterPro" id="IPR006558">
    <property type="entry name" value="LamG-like"/>
</dbReference>
<evidence type="ECO:0000313" key="6">
    <source>
        <dbReference type="EMBL" id="MDT0380688.1"/>
    </source>
</evidence>
<feature type="domain" description="LamG-like jellyroll fold" evidence="5">
    <location>
        <begin position="807"/>
        <end position="952"/>
    </location>
</feature>
<protein>
    <submittedName>
        <fullName evidence="6">LamG domain-containing protein</fullName>
    </submittedName>
</protein>
<dbReference type="SMART" id="SM00560">
    <property type="entry name" value="LamGL"/>
    <property type="match status" value="2"/>
</dbReference>
<keyword evidence="1 4" id="KW-0732">Signal</keyword>
<reference evidence="7" key="1">
    <citation type="submission" date="2023-07" db="EMBL/GenBank/DDBJ databases">
        <title>30 novel species of actinomycetes from the DSMZ collection.</title>
        <authorList>
            <person name="Nouioui I."/>
        </authorList>
    </citation>
    <scope>NUCLEOTIDE SEQUENCE [LARGE SCALE GENOMIC DNA]</scope>
    <source>
        <strain evidence="7">DSM 42041</strain>
    </source>
</reference>
<dbReference type="SUPFAM" id="SSF49899">
    <property type="entry name" value="Concanavalin A-like lectins/glucanases"/>
    <property type="match status" value="2"/>
</dbReference>
<feature type="compositionally biased region" description="Low complexity" evidence="3">
    <location>
        <begin position="756"/>
        <end position="770"/>
    </location>
</feature>
<dbReference type="Pfam" id="PF13385">
    <property type="entry name" value="Laminin_G_3"/>
    <property type="match status" value="2"/>
</dbReference>
<accession>A0ABU2NYI7</accession>
<evidence type="ECO:0000256" key="3">
    <source>
        <dbReference type="SAM" id="MobiDB-lite"/>
    </source>
</evidence>
<evidence type="ECO:0000313" key="7">
    <source>
        <dbReference type="Proteomes" id="UP001183414"/>
    </source>
</evidence>
<evidence type="ECO:0000256" key="4">
    <source>
        <dbReference type="SAM" id="SignalP"/>
    </source>
</evidence>
<feature type="region of interest" description="Disordered" evidence="3">
    <location>
        <begin position="18"/>
        <end position="44"/>
    </location>
</feature>
<feature type="compositionally biased region" description="Polar residues" evidence="3">
    <location>
        <begin position="561"/>
        <end position="573"/>
    </location>
</feature>
<dbReference type="NCBIfam" id="NF033679">
    <property type="entry name" value="DNRLRE_dom"/>
    <property type="match status" value="1"/>
</dbReference>
<feature type="region of interest" description="Disordered" evidence="3">
    <location>
        <begin position="557"/>
        <end position="579"/>
    </location>
</feature>
<name>A0ABU2NYI7_9ACTN</name>
<organism evidence="6 7">
    <name type="scientific">Streptomyces hazeniae</name>
    <dbReference type="NCBI Taxonomy" id="3075538"/>
    <lineage>
        <taxon>Bacteria</taxon>
        <taxon>Bacillati</taxon>
        <taxon>Actinomycetota</taxon>
        <taxon>Actinomycetes</taxon>
        <taxon>Kitasatosporales</taxon>
        <taxon>Streptomycetaceae</taxon>
        <taxon>Streptomyces</taxon>
    </lineage>
</organism>
<dbReference type="PANTHER" id="PTHR46943">
    <property type="entry name" value="PENTRAXIN-RELATED PROTEIN PTX3"/>
    <property type="match status" value="1"/>
</dbReference>
<feature type="signal peptide" evidence="4">
    <location>
        <begin position="1"/>
        <end position="20"/>
    </location>
</feature>
<feature type="region of interest" description="Disordered" evidence="3">
    <location>
        <begin position="752"/>
        <end position="778"/>
    </location>
</feature>
<feature type="region of interest" description="Disordered" evidence="3">
    <location>
        <begin position="400"/>
        <end position="435"/>
    </location>
</feature>
<dbReference type="InterPro" id="IPR013320">
    <property type="entry name" value="ConA-like_dom_sf"/>
</dbReference>
<dbReference type="InterPro" id="IPR042837">
    <property type="entry name" value="PTX3"/>
</dbReference>